<dbReference type="BioCyc" id="MSMI420247:GHWZ-1750-MONOMER"/>
<organism evidence="1 2">
    <name type="scientific">Methanobrevibacter smithii (strain ATCC 35061 / DSM 861 / OCM 144 / PS)</name>
    <dbReference type="NCBI Taxonomy" id="420247"/>
    <lineage>
        <taxon>Archaea</taxon>
        <taxon>Methanobacteriati</taxon>
        <taxon>Methanobacteriota</taxon>
        <taxon>Methanomada group</taxon>
        <taxon>Methanobacteria</taxon>
        <taxon>Methanobacteriales</taxon>
        <taxon>Methanobacteriaceae</taxon>
        <taxon>Methanobrevibacter</taxon>
    </lineage>
</organism>
<keyword evidence="2" id="KW-1185">Reference proteome</keyword>
<protein>
    <submittedName>
        <fullName evidence="1">Uncharacterized protein</fullName>
    </submittedName>
</protein>
<reference evidence="1 2" key="1">
    <citation type="journal article" date="2007" name="Proc. Natl. Acad. Sci. U.S.A.">
        <title>Genomic and metabolic adaptations of Methanobrevibacter smithii to the human gut.</title>
        <authorList>
            <person name="Samuel B.S."/>
            <person name="Hansen E.E."/>
            <person name="Manchester J.K."/>
            <person name="Coutinho P.M."/>
            <person name="Henrissat B."/>
            <person name="Fulton R."/>
            <person name="Latreille P."/>
            <person name="Kim K."/>
            <person name="Wilson R.K."/>
            <person name="Gordon J.I."/>
        </authorList>
    </citation>
    <scope>NUCLEOTIDE SEQUENCE [LARGE SCALE GENOMIC DNA]</scope>
    <source>
        <strain evidence="2">ATCC 35061 / DSM 861 / OCM 144 / PS</strain>
    </source>
</reference>
<dbReference type="EMBL" id="CP000678">
    <property type="protein sequence ID" value="ABQ87913.1"/>
    <property type="molecule type" value="Genomic_DNA"/>
</dbReference>
<sequence length="38" mass="4140">MLKSKILIISTMILFILSISAVNAENVTSSMINDTVNN</sequence>
<gene>
    <name evidence="1" type="ordered locus">Msm_1708</name>
</gene>
<dbReference type="STRING" id="420247.Msm_1708"/>
<evidence type="ECO:0000313" key="2">
    <source>
        <dbReference type="Proteomes" id="UP000001992"/>
    </source>
</evidence>
<accession>A5UNY5</accession>
<name>A5UNY5_METS3</name>
<evidence type="ECO:0000313" key="1">
    <source>
        <dbReference type="EMBL" id="ABQ87913.1"/>
    </source>
</evidence>
<dbReference type="HOGENOM" id="CLU_3323027_0_0_2"/>
<dbReference type="Proteomes" id="UP000001992">
    <property type="component" value="Chromosome"/>
</dbReference>
<dbReference type="PATRIC" id="fig|420247.28.peg.1697"/>
<dbReference type="AlphaFoldDB" id="A5UNY5"/>
<proteinExistence type="predicted"/>
<dbReference type="EnsemblBacteria" id="ABQ87913">
    <property type="protein sequence ID" value="ABQ87913"/>
    <property type="gene ID" value="Msm_1708"/>
</dbReference>
<dbReference type="KEGG" id="msi:Msm_1708"/>